<name>A0AAV2FPX0_9ROSI</name>
<evidence type="ECO:0000256" key="2">
    <source>
        <dbReference type="SAM" id="Phobius"/>
    </source>
</evidence>
<keyword evidence="2" id="KW-0472">Membrane</keyword>
<dbReference type="EMBL" id="OZ034820">
    <property type="protein sequence ID" value="CAL1400052.1"/>
    <property type="molecule type" value="Genomic_DNA"/>
</dbReference>
<keyword evidence="2" id="KW-1133">Transmembrane helix</keyword>
<reference evidence="3 4" key="1">
    <citation type="submission" date="2024-04" db="EMBL/GenBank/DDBJ databases">
        <authorList>
            <person name="Fracassetti M."/>
        </authorList>
    </citation>
    <scope>NUCLEOTIDE SEQUENCE [LARGE SCALE GENOMIC DNA]</scope>
</reference>
<protein>
    <submittedName>
        <fullName evidence="3">Uncharacterized protein</fullName>
    </submittedName>
</protein>
<feature type="compositionally biased region" description="Low complexity" evidence="1">
    <location>
        <begin position="45"/>
        <end position="66"/>
    </location>
</feature>
<feature type="transmembrane region" description="Helical" evidence="2">
    <location>
        <begin position="154"/>
        <end position="177"/>
    </location>
</feature>
<gene>
    <name evidence="3" type="ORF">LTRI10_LOCUS40203</name>
</gene>
<keyword evidence="2" id="KW-0812">Transmembrane</keyword>
<dbReference type="AlphaFoldDB" id="A0AAV2FPX0"/>
<feature type="region of interest" description="Disordered" evidence="1">
    <location>
        <begin position="17"/>
        <end position="91"/>
    </location>
</feature>
<keyword evidence="4" id="KW-1185">Reference proteome</keyword>
<feature type="compositionally biased region" description="Low complexity" evidence="1">
    <location>
        <begin position="17"/>
        <end position="35"/>
    </location>
</feature>
<evidence type="ECO:0000313" key="4">
    <source>
        <dbReference type="Proteomes" id="UP001497516"/>
    </source>
</evidence>
<evidence type="ECO:0000256" key="1">
    <source>
        <dbReference type="SAM" id="MobiDB-lite"/>
    </source>
</evidence>
<dbReference type="Proteomes" id="UP001497516">
    <property type="component" value="Chromosome 7"/>
</dbReference>
<evidence type="ECO:0000313" key="3">
    <source>
        <dbReference type="EMBL" id="CAL1400052.1"/>
    </source>
</evidence>
<sequence>MQDDIRNTLHWIPRPLSSSSVVVESSSDSSVAVASPHALNIASGAPDEPSTSASPSADPSSSDSAPGGLTEPVRLAEHVAPSSPIQPTESWSFPLLDSPSLDQHSFSMEIEASGSSPGQLTPQVPHQGDRVHFRPKYLADYDTCYSTTAGEVPLIMSVIPLLLMSITLNLNLLSVLFL</sequence>
<accession>A0AAV2FPX0</accession>
<organism evidence="3 4">
    <name type="scientific">Linum trigynum</name>
    <dbReference type="NCBI Taxonomy" id="586398"/>
    <lineage>
        <taxon>Eukaryota</taxon>
        <taxon>Viridiplantae</taxon>
        <taxon>Streptophyta</taxon>
        <taxon>Embryophyta</taxon>
        <taxon>Tracheophyta</taxon>
        <taxon>Spermatophyta</taxon>
        <taxon>Magnoliopsida</taxon>
        <taxon>eudicotyledons</taxon>
        <taxon>Gunneridae</taxon>
        <taxon>Pentapetalae</taxon>
        <taxon>rosids</taxon>
        <taxon>fabids</taxon>
        <taxon>Malpighiales</taxon>
        <taxon>Linaceae</taxon>
        <taxon>Linum</taxon>
    </lineage>
</organism>
<proteinExistence type="predicted"/>